<feature type="region of interest" description="Disordered" evidence="1">
    <location>
        <begin position="83"/>
        <end position="102"/>
    </location>
</feature>
<reference evidence="3" key="1">
    <citation type="submission" date="2019-12" db="UniProtKB">
        <authorList>
            <consortium name="WormBaseParasite"/>
        </authorList>
    </citation>
    <scope>IDENTIFICATION</scope>
</reference>
<name>A0A5S6R2T2_TRIMR</name>
<dbReference type="Proteomes" id="UP000046395">
    <property type="component" value="Unassembled WGS sequence"/>
</dbReference>
<evidence type="ECO:0000256" key="1">
    <source>
        <dbReference type="SAM" id="MobiDB-lite"/>
    </source>
</evidence>
<dbReference type="WBParaSite" id="TMUE_3000013482.1">
    <property type="protein sequence ID" value="TMUE_3000013482.1"/>
    <property type="gene ID" value="WBGene00301951"/>
</dbReference>
<organism evidence="2 3">
    <name type="scientific">Trichuris muris</name>
    <name type="common">Mouse whipworm</name>
    <dbReference type="NCBI Taxonomy" id="70415"/>
    <lineage>
        <taxon>Eukaryota</taxon>
        <taxon>Metazoa</taxon>
        <taxon>Ecdysozoa</taxon>
        <taxon>Nematoda</taxon>
        <taxon>Enoplea</taxon>
        <taxon>Dorylaimia</taxon>
        <taxon>Trichinellida</taxon>
        <taxon>Trichuridae</taxon>
        <taxon>Trichuris</taxon>
    </lineage>
</organism>
<evidence type="ECO:0000313" key="2">
    <source>
        <dbReference type="Proteomes" id="UP000046395"/>
    </source>
</evidence>
<accession>A0A5S6R2T2</accession>
<sequence>MLPVIFINTSQKRDRREANSINAISAKQPPLKSGRIAGGLLTTIANFNRLTGDYKERRIIVDLPLPPGAIRDGFICRPISAVGKATRQRSSSWERQKVRDDS</sequence>
<protein>
    <submittedName>
        <fullName evidence="3">Uncharacterized protein</fullName>
    </submittedName>
</protein>
<feature type="compositionally biased region" description="Basic and acidic residues" evidence="1">
    <location>
        <begin position="92"/>
        <end position="102"/>
    </location>
</feature>
<proteinExistence type="predicted"/>
<keyword evidence="2" id="KW-1185">Reference proteome</keyword>
<evidence type="ECO:0000313" key="3">
    <source>
        <dbReference type="WBParaSite" id="TMUE_3000013482.1"/>
    </source>
</evidence>
<dbReference type="AlphaFoldDB" id="A0A5S6R2T2"/>